<accession>A0A5N6KG48</accession>
<keyword evidence="2" id="KW-1185">Reference proteome</keyword>
<protein>
    <submittedName>
        <fullName evidence="1">Uncharacterized protein</fullName>
    </submittedName>
</protein>
<dbReference type="Proteomes" id="UP000326757">
    <property type="component" value="Unassembled WGS sequence"/>
</dbReference>
<evidence type="ECO:0000313" key="2">
    <source>
        <dbReference type="Proteomes" id="UP000326757"/>
    </source>
</evidence>
<dbReference type="EMBL" id="VIGI01000003">
    <property type="protein sequence ID" value="KAB8302754.1"/>
    <property type="molecule type" value="Genomic_DNA"/>
</dbReference>
<name>A0A5N6KG48_MONLA</name>
<proteinExistence type="predicted"/>
<gene>
    <name evidence="1" type="ORF">EYC80_006104</name>
</gene>
<comment type="caution">
    <text evidence="1">The sequence shown here is derived from an EMBL/GenBank/DDBJ whole genome shotgun (WGS) entry which is preliminary data.</text>
</comment>
<evidence type="ECO:0000313" key="1">
    <source>
        <dbReference type="EMBL" id="KAB8302754.1"/>
    </source>
</evidence>
<reference evidence="1 2" key="1">
    <citation type="submission" date="2019-06" db="EMBL/GenBank/DDBJ databases">
        <title>Genome Sequence of the Brown Rot Fungal Pathogen Monilinia laxa.</title>
        <authorList>
            <person name="De Miccolis Angelini R.M."/>
            <person name="Landi L."/>
            <person name="Abate D."/>
            <person name="Pollastro S."/>
            <person name="Romanazzi G."/>
            <person name="Faretra F."/>
        </authorList>
    </citation>
    <scope>NUCLEOTIDE SEQUENCE [LARGE SCALE GENOMIC DNA]</scope>
    <source>
        <strain evidence="1 2">Mlax316</strain>
    </source>
</reference>
<dbReference type="AlphaFoldDB" id="A0A5N6KG48"/>
<organism evidence="1 2">
    <name type="scientific">Monilinia laxa</name>
    <name type="common">Brown rot fungus</name>
    <name type="synonym">Sclerotinia laxa</name>
    <dbReference type="NCBI Taxonomy" id="61186"/>
    <lineage>
        <taxon>Eukaryota</taxon>
        <taxon>Fungi</taxon>
        <taxon>Dikarya</taxon>
        <taxon>Ascomycota</taxon>
        <taxon>Pezizomycotina</taxon>
        <taxon>Leotiomycetes</taxon>
        <taxon>Helotiales</taxon>
        <taxon>Sclerotiniaceae</taxon>
        <taxon>Monilinia</taxon>
    </lineage>
</organism>
<sequence length="126" mass="14251">MIGSEALLEKGFFLNPFSLTTRCDTPEIVPLGYVQISLIMPFPHLCLIFLSMHLSSISLFKLPSLKIVFIIQTFPYIRGIDLMASSAGPGYKLDVFNWRLSDTRYQAKILEEILLPVRNSIASLRT</sequence>